<comment type="function">
    <text evidence="15">A helicase/nuclease that prepares dsDNA breaks (DSB) for recombinational DNA repair. Binds to DSBs and unwinds DNA via a highly rapid and processive ATP-dependent bidirectional helicase activity. Unwinds dsDNA until it encounters a Chi (crossover hotspot instigator) sequence from the 3' direction. Cuts ssDNA a few nucleotides 3' to the Chi site. The properties and activities of the enzyme are changed at Chi. The Chi-altered holoenzyme produces a long 3'-ssDNA overhang and facilitates RecA-binding to the ssDNA for homologous DNA recombination and repair. Holoenzyme degrades any linearized DNA that is unable to undergo homologous recombination. In the holoenzyme this subunit contributes ATPase, 3'-5' helicase, exonuclease activity and loads RecA onto ssDNA.</text>
</comment>
<comment type="caution">
    <text evidence="20">The sequence shown here is derived from an EMBL/GenBank/DDBJ whole genome shotgun (WGS) entry which is preliminary data.</text>
</comment>
<keyword evidence="12 15" id="KW-0413">Isomerase</keyword>
<dbReference type="GO" id="GO:0000724">
    <property type="term" value="P:double-strand break repair via homologous recombination"/>
    <property type="evidence" value="ECO:0007669"/>
    <property type="project" value="UniProtKB-UniRule"/>
</dbReference>
<dbReference type="Gene3D" id="3.40.50.300">
    <property type="entry name" value="P-loop containing nucleotide triphosphate hydrolases"/>
    <property type="match status" value="2"/>
</dbReference>
<evidence type="ECO:0000313" key="21">
    <source>
        <dbReference type="Proteomes" id="UP000249324"/>
    </source>
</evidence>
<organism evidence="20 21">
    <name type="scientific">Thermocrispum agreste</name>
    <dbReference type="NCBI Taxonomy" id="37925"/>
    <lineage>
        <taxon>Bacteria</taxon>
        <taxon>Bacillati</taxon>
        <taxon>Actinomycetota</taxon>
        <taxon>Actinomycetes</taxon>
        <taxon>Pseudonocardiales</taxon>
        <taxon>Pseudonocardiaceae</taxon>
        <taxon>Thermocrispum</taxon>
    </lineage>
</organism>
<feature type="active site" description="For nuclease activity" evidence="15">
    <location>
        <position position="979"/>
    </location>
</feature>
<evidence type="ECO:0000313" key="20">
    <source>
        <dbReference type="EMBL" id="MFO7191528.1"/>
    </source>
</evidence>
<comment type="cofactor">
    <cofactor evidence="15">
        <name>Mg(2+)</name>
        <dbReference type="ChEBI" id="CHEBI:18420"/>
    </cofactor>
    <text evidence="15">Binds 1 Mg(2+) ion per subunit.</text>
</comment>
<name>A0ABD6FBU8_9PSEU</name>
<feature type="region of interest" description="Nuclease activity, interacts with RecD and RecA" evidence="15">
    <location>
        <begin position="780"/>
        <end position="1080"/>
    </location>
</feature>
<evidence type="ECO:0000256" key="12">
    <source>
        <dbReference type="ARBA" id="ARBA00023235"/>
    </source>
</evidence>
<dbReference type="EC" id="5.6.2.4" evidence="15"/>
<feature type="binding site" evidence="15">
    <location>
        <position position="965"/>
    </location>
    <ligand>
        <name>Mg(2+)</name>
        <dbReference type="ChEBI" id="CHEBI:18420"/>
    </ligand>
</feature>
<feature type="binding site" evidence="15">
    <location>
        <position position="846"/>
    </location>
    <ligand>
        <name>Mg(2+)</name>
        <dbReference type="ChEBI" id="CHEBI:18420"/>
    </ligand>
</feature>
<dbReference type="InterPro" id="IPR014016">
    <property type="entry name" value="UvrD-like_ATP-bd"/>
</dbReference>
<comment type="similarity">
    <text evidence="15">Belongs to the helicase family. UvrD subfamily.</text>
</comment>
<feature type="binding site" evidence="15">
    <location>
        <position position="979"/>
    </location>
    <ligand>
        <name>Mg(2+)</name>
        <dbReference type="ChEBI" id="CHEBI:18420"/>
    </ligand>
</feature>
<dbReference type="GO" id="GO:0005524">
    <property type="term" value="F:ATP binding"/>
    <property type="evidence" value="ECO:0007669"/>
    <property type="project" value="UniProtKB-UniRule"/>
</dbReference>
<feature type="binding site" evidence="16">
    <location>
        <begin position="22"/>
        <end position="29"/>
    </location>
    <ligand>
        <name>ATP</name>
        <dbReference type="ChEBI" id="CHEBI:30616"/>
    </ligand>
</feature>
<protein>
    <recommendedName>
        <fullName evidence="15">RecBCD enzyme subunit RecB</fullName>
        <ecNumber evidence="15">3.1.11.5</ecNumber>
        <ecNumber evidence="15">5.6.2.4</ecNumber>
    </recommendedName>
    <alternativeName>
        <fullName evidence="15">DNA 3'-5' helicase subunit RecB</fullName>
    </alternativeName>
    <alternativeName>
        <fullName evidence="15">Exonuclease V subunit RecB</fullName>
        <shortName evidence="15">ExoV subunit RecB</shortName>
    </alternativeName>
    <alternativeName>
        <fullName evidence="15">Helicase/nuclease RecBCD subunit RecB</fullName>
    </alternativeName>
</protein>
<evidence type="ECO:0000256" key="2">
    <source>
        <dbReference type="ARBA" id="ARBA00022723"/>
    </source>
</evidence>
<evidence type="ECO:0000256" key="1">
    <source>
        <dbReference type="ARBA" id="ARBA00022722"/>
    </source>
</evidence>
<dbReference type="GO" id="GO:0008854">
    <property type="term" value="F:exodeoxyribonuclease V activity"/>
    <property type="evidence" value="ECO:0007669"/>
    <property type="project" value="UniProtKB-EC"/>
</dbReference>
<dbReference type="Gene3D" id="3.90.320.10">
    <property type="match status" value="1"/>
</dbReference>
<dbReference type="InterPro" id="IPR038726">
    <property type="entry name" value="PDDEXK_AddAB-type"/>
</dbReference>
<dbReference type="SUPFAM" id="SSF52980">
    <property type="entry name" value="Restriction endonuclease-like"/>
    <property type="match status" value="1"/>
</dbReference>
<keyword evidence="8 15" id="KW-0067">ATP-binding</keyword>
<dbReference type="PANTHER" id="PTHR11070">
    <property type="entry name" value="UVRD / RECB / PCRA DNA HELICASE FAMILY MEMBER"/>
    <property type="match status" value="1"/>
</dbReference>
<dbReference type="SUPFAM" id="SSF52540">
    <property type="entry name" value="P-loop containing nucleoside triphosphate hydrolases"/>
    <property type="match status" value="1"/>
</dbReference>
<keyword evidence="4 15" id="KW-0227">DNA damage</keyword>
<dbReference type="GO" id="GO:0000287">
    <property type="term" value="F:magnesium ion binding"/>
    <property type="evidence" value="ECO:0007669"/>
    <property type="project" value="UniProtKB-UniRule"/>
</dbReference>
<evidence type="ECO:0000256" key="10">
    <source>
        <dbReference type="ARBA" id="ARBA00023125"/>
    </source>
</evidence>
<keyword evidence="6 15" id="KW-0347">Helicase</keyword>
<dbReference type="InterPro" id="IPR004586">
    <property type="entry name" value="RecB"/>
</dbReference>
<keyword evidence="5 15" id="KW-0378">Hydrolase</keyword>
<gene>
    <name evidence="15" type="primary">recB</name>
    <name evidence="20" type="ORF">DIU77_004725</name>
</gene>
<proteinExistence type="inferred from homology"/>
<feature type="domain" description="UvrD-like helicase C-terminal" evidence="19">
    <location>
        <begin position="353"/>
        <end position="616"/>
    </location>
</feature>
<dbReference type="InterPro" id="IPR014017">
    <property type="entry name" value="DNA_helicase_UvrD-like_C"/>
</dbReference>
<dbReference type="EC" id="3.1.11.5" evidence="15"/>
<dbReference type="AlphaFoldDB" id="A0ABD6FBU8"/>
<accession>A0ABD6FBU8</accession>
<evidence type="ECO:0000256" key="5">
    <source>
        <dbReference type="ARBA" id="ARBA00022801"/>
    </source>
</evidence>
<evidence type="ECO:0000256" key="11">
    <source>
        <dbReference type="ARBA" id="ARBA00023204"/>
    </source>
</evidence>
<dbReference type="InterPro" id="IPR027417">
    <property type="entry name" value="P-loop_NTPase"/>
</dbReference>
<evidence type="ECO:0000256" key="16">
    <source>
        <dbReference type="PROSITE-ProRule" id="PRU00560"/>
    </source>
</evidence>
<evidence type="ECO:0000259" key="18">
    <source>
        <dbReference type="PROSITE" id="PS51198"/>
    </source>
</evidence>
<comment type="catalytic activity">
    <reaction evidence="14 15">
        <text>ATP + H2O = ADP + phosphate + H(+)</text>
        <dbReference type="Rhea" id="RHEA:13065"/>
        <dbReference type="ChEBI" id="CHEBI:15377"/>
        <dbReference type="ChEBI" id="CHEBI:15378"/>
        <dbReference type="ChEBI" id="CHEBI:30616"/>
        <dbReference type="ChEBI" id="CHEBI:43474"/>
        <dbReference type="ChEBI" id="CHEBI:456216"/>
        <dbReference type="EC" id="5.6.2.4"/>
    </reaction>
</comment>
<dbReference type="Proteomes" id="UP000249324">
    <property type="component" value="Unassembled WGS sequence"/>
</dbReference>
<dbReference type="GO" id="GO:0043138">
    <property type="term" value="F:3'-5' DNA helicase activity"/>
    <property type="evidence" value="ECO:0007669"/>
    <property type="project" value="UniProtKB-UniRule"/>
</dbReference>
<feature type="region of interest" description="Disordered" evidence="17">
    <location>
        <begin position="796"/>
        <end position="828"/>
    </location>
</feature>
<comment type="catalytic activity">
    <reaction evidence="13 15">
        <text>Couples ATP hydrolysis with the unwinding of duplex DNA by translocating in the 3'-5' direction.</text>
        <dbReference type="EC" id="5.6.2.4"/>
    </reaction>
</comment>
<dbReference type="EMBL" id="QGUI02000034">
    <property type="protein sequence ID" value="MFO7191528.1"/>
    <property type="molecule type" value="Genomic_DNA"/>
</dbReference>
<sequence length="1080" mass="118216">MSARGRFDLTGPLPSGTTVIEASAGTGKTYAIAGLATRYLAEGLVDPPELMLVTFGRAATHELRERTRARIAATAAALADPRQARSDEDRLLAYLADADDEVVRLRRSRLLRALSDFDAATIATTHSFCQQMLDGLGIAGEREPDAVLVDSVDDLAEEVISDLYLARYRNDESLLPLDEARAAARAAIRDGQARLVPDPDDDSVAGRRVAFALAARAEVERRKRRLGIRDFDDLLVLLRDTLTHPEHGPAACARIRQRYRVVLVDEFQDTDPVQWEVLRLAFHGHRTLILVGDPKQAIYAFRGAEVLAYLDAVRQADQHLELNVNWRTDAGVLTALERVYGGAALGHPEIVVHPVAAQHTKRRLPGAPLRLRYLKRTDCPPLNRNGFPAVDAVRQRIAADVADDIVALLQDAPTFVDRALVPSDIAVLVRNRTQSALVRDALRQAGVPCVQTAGNSVFAAPAAEAWRHLLQGIERPHRSERVRLAALTPLIGITPAELDAGGDKLVDELTSLLRELGATFARHGMAALFERLAARTGLNERILRQEGGERTLTDLRHIAQLLHQEARTQRLGITALIRWLSARMAEDQPATSTDRSRMLDRDSAAVQIVTIHASKGLEYPVVYLPFGWDGSKPRDMKSLLLHLDGHRVRDVGGPTGPGHADRKKQHQREEAAEDLRLLYVALTRAISRVVVWWAPATNTKSGPLHRLMFGRQAGAEPTATAPVPSDAELDRVFAEWARDSDGAIAVERVPVDRVARRWQPPAEPRHDLAVATFDRALDQIWRRGSYSALTAAAHTHPGVASEIDDRATLDEPEPPAIEPPGSRTDSPTASLMNDLPAGAEFGTLVHSVLQEVDTSAADLAAEVRLRCERAAARTMPSVDVDLLARALTAALRTPIGPGALADIPPADRLAELEFELPVAETISVRHMADTIRAHLPADDPLAAYPDLLGELTPPPLRGFLTGSIDAVLRQPGPRFTVVDYKTNKLVAGPVDATDYTQQAMAEEMLRAHYPLQALLYLVALHRYLRWRMPGYTPEQHLGGAKYLFVRAMIGPDTPPGCGVFTWSPPASAVTALSDLLEGRR</sequence>
<evidence type="ECO:0000259" key="19">
    <source>
        <dbReference type="PROSITE" id="PS51217"/>
    </source>
</evidence>
<dbReference type="Pfam" id="PF13361">
    <property type="entry name" value="UvrD_C"/>
    <property type="match status" value="1"/>
</dbReference>
<feature type="region of interest" description="DNA-binding and helicase activity, interacts with RecC" evidence="15">
    <location>
        <begin position="1"/>
        <end position="755"/>
    </location>
</feature>
<dbReference type="InterPro" id="IPR000212">
    <property type="entry name" value="DNA_helicase_UvrD/REP"/>
</dbReference>
<evidence type="ECO:0000256" key="14">
    <source>
        <dbReference type="ARBA" id="ARBA00048988"/>
    </source>
</evidence>
<feature type="region of interest" description="Disordered" evidence="17">
    <location>
        <begin position="648"/>
        <end position="668"/>
    </location>
</feature>
<comment type="subunit">
    <text evidence="15">Heterotrimer of RecB, RecC and RecD. All subunits contribute to DNA-binding. Interacts with RecA.</text>
</comment>
<dbReference type="InterPro" id="IPR011604">
    <property type="entry name" value="PDDEXK-like_dom_sf"/>
</dbReference>
<evidence type="ECO:0000256" key="6">
    <source>
        <dbReference type="ARBA" id="ARBA00022806"/>
    </source>
</evidence>
<dbReference type="Pfam" id="PF12705">
    <property type="entry name" value="PDDEXK_1"/>
    <property type="match status" value="1"/>
</dbReference>
<evidence type="ECO:0000256" key="17">
    <source>
        <dbReference type="SAM" id="MobiDB-lite"/>
    </source>
</evidence>
<dbReference type="PANTHER" id="PTHR11070:SF23">
    <property type="entry name" value="RECBCD ENZYME SUBUNIT RECB"/>
    <property type="match status" value="1"/>
</dbReference>
<evidence type="ECO:0000256" key="4">
    <source>
        <dbReference type="ARBA" id="ARBA00022763"/>
    </source>
</evidence>
<dbReference type="PROSITE" id="PS51198">
    <property type="entry name" value="UVRD_HELICASE_ATP_BIND"/>
    <property type="match status" value="1"/>
</dbReference>
<evidence type="ECO:0000256" key="13">
    <source>
        <dbReference type="ARBA" id="ARBA00034617"/>
    </source>
</evidence>
<comment type="miscellaneous">
    <text evidence="15">In the RecBCD complex, RecB has a slow 3'-5' helicase, an exonuclease activity and loads RecA onto ssDNA, RecD has a fast 5'-3' helicase activity, while RecC stimulates the ATPase and processivity of the RecB helicase and contributes to recognition of the Chi site.</text>
</comment>
<keyword evidence="9 15" id="KW-0460">Magnesium</keyword>
<evidence type="ECO:0000256" key="8">
    <source>
        <dbReference type="ARBA" id="ARBA00022840"/>
    </source>
</evidence>
<evidence type="ECO:0000256" key="15">
    <source>
        <dbReference type="HAMAP-Rule" id="MF_01485"/>
    </source>
</evidence>
<dbReference type="GO" id="GO:0003677">
    <property type="term" value="F:DNA binding"/>
    <property type="evidence" value="ECO:0007669"/>
    <property type="project" value="UniProtKB-UniRule"/>
</dbReference>
<feature type="domain" description="UvrD-like helicase ATP-binding" evidence="18">
    <location>
        <begin position="1"/>
        <end position="329"/>
    </location>
</feature>
<comment type="catalytic activity">
    <reaction evidence="15">
        <text>Exonucleolytic cleavage (in the presence of ATP) in either 5'- to 3'- or 3'- to 5'-direction to yield 5'-phosphooligonucleotides.</text>
        <dbReference type="EC" id="3.1.11.5"/>
    </reaction>
</comment>
<dbReference type="HAMAP" id="MF_01485">
    <property type="entry name" value="RecB"/>
    <property type="match status" value="1"/>
</dbReference>
<evidence type="ECO:0000256" key="3">
    <source>
        <dbReference type="ARBA" id="ARBA00022741"/>
    </source>
</evidence>
<reference evidence="20 21" key="1">
    <citation type="journal article" date="2021" name="BMC Genomics">
        <title>Genome-resolved metagenome and metatranscriptome analyses of thermophilic composting reveal key bacterial players and their metabolic interactions.</title>
        <authorList>
            <person name="Braga L.P.P."/>
            <person name="Pereira R.V."/>
            <person name="Martins L.F."/>
            <person name="Moura L.M.S."/>
            <person name="Sanchez F.B."/>
            <person name="Patane J.S.L."/>
            <person name="da Silva A.M."/>
            <person name="Setubal J.C."/>
        </authorList>
    </citation>
    <scope>NUCLEOTIDE SEQUENCE [LARGE SCALE GENOMIC DNA]</scope>
    <source>
        <strain evidence="20">ZC4RG45</strain>
    </source>
</reference>
<comment type="domain">
    <text evidence="15">The C-terminal domain has nuclease activity and interacts with RecD. It interacts with RecA, facilitating its loading onto ssDNA.</text>
</comment>
<dbReference type="Pfam" id="PF00580">
    <property type="entry name" value="UvrD-helicase"/>
    <property type="match status" value="1"/>
</dbReference>
<keyword evidence="2 15" id="KW-0479">Metal-binding</keyword>
<comment type="domain">
    <text evidence="15">The N-terminal DNA-binding domain is a ssDNA-dependent ATPase and has ATP-dependent 3'-5' helicase function. This domain interacts with RecC.</text>
</comment>
<evidence type="ECO:0000256" key="7">
    <source>
        <dbReference type="ARBA" id="ARBA00022839"/>
    </source>
</evidence>
<dbReference type="CDD" id="cd22352">
    <property type="entry name" value="RecB_C-like"/>
    <property type="match status" value="1"/>
</dbReference>
<dbReference type="Gene3D" id="1.10.486.10">
    <property type="entry name" value="PCRA, domain 4"/>
    <property type="match status" value="1"/>
</dbReference>
<dbReference type="PROSITE" id="PS51217">
    <property type="entry name" value="UVRD_HELICASE_CTER"/>
    <property type="match status" value="1"/>
</dbReference>
<keyword evidence="3 15" id="KW-0547">Nucleotide-binding</keyword>
<keyword evidence="7 15" id="KW-0269">Exonuclease</keyword>
<keyword evidence="10 15" id="KW-0238">DNA-binding</keyword>
<evidence type="ECO:0000256" key="9">
    <source>
        <dbReference type="ARBA" id="ARBA00022842"/>
    </source>
</evidence>
<keyword evidence="11 15" id="KW-0234">DNA repair</keyword>
<keyword evidence="1 15" id="KW-0540">Nuclease</keyword>
<dbReference type="InterPro" id="IPR011335">
    <property type="entry name" value="Restrct_endonuc-II-like"/>
</dbReference>